<feature type="compositionally biased region" description="Polar residues" evidence="1">
    <location>
        <begin position="233"/>
        <end position="242"/>
    </location>
</feature>
<name>A0ABD3R295_9STRA</name>
<feature type="domain" description="Helicase-associated" evidence="2">
    <location>
        <begin position="348"/>
        <end position="411"/>
    </location>
</feature>
<dbReference type="Gene3D" id="6.10.140.530">
    <property type="match status" value="2"/>
</dbReference>
<gene>
    <name evidence="3" type="ORF">ACHAXA_001090</name>
</gene>
<dbReference type="PANTHER" id="PTHR33418:SF1">
    <property type="entry name" value="HELICASE-ASSOCIATED DOMAIN-CONTAINING PROTEIN"/>
    <property type="match status" value="1"/>
</dbReference>
<feature type="compositionally biased region" description="Polar residues" evidence="1">
    <location>
        <begin position="72"/>
        <end position="91"/>
    </location>
</feature>
<dbReference type="EMBL" id="JALLPB020000730">
    <property type="protein sequence ID" value="KAL3806808.1"/>
    <property type="molecule type" value="Genomic_DNA"/>
</dbReference>
<organism evidence="3 4">
    <name type="scientific">Cyclostephanos tholiformis</name>
    <dbReference type="NCBI Taxonomy" id="382380"/>
    <lineage>
        <taxon>Eukaryota</taxon>
        <taxon>Sar</taxon>
        <taxon>Stramenopiles</taxon>
        <taxon>Ochrophyta</taxon>
        <taxon>Bacillariophyta</taxon>
        <taxon>Coscinodiscophyceae</taxon>
        <taxon>Thalassiosirophycidae</taxon>
        <taxon>Stephanodiscales</taxon>
        <taxon>Stephanodiscaceae</taxon>
        <taxon>Cyclostephanos</taxon>
    </lineage>
</organism>
<evidence type="ECO:0000259" key="2">
    <source>
        <dbReference type="Pfam" id="PF03457"/>
    </source>
</evidence>
<feature type="region of interest" description="Disordered" evidence="1">
    <location>
        <begin position="208"/>
        <end position="242"/>
    </location>
</feature>
<proteinExistence type="predicted"/>
<feature type="region of interest" description="Disordered" evidence="1">
    <location>
        <begin position="57"/>
        <end position="91"/>
    </location>
</feature>
<protein>
    <recommendedName>
        <fullName evidence="2">Helicase-associated domain-containing protein</fullName>
    </recommendedName>
</protein>
<feature type="compositionally biased region" description="Low complexity" evidence="1">
    <location>
        <begin position="216"/>
        <end position="232"/>
    </location>
</feature>
<dbReference type="Proteomes" id="UP001530377">
    <property type="component" value="Unassembled WGS sequence"/>
</dbReference>
<dbReference type="PANTHER" id="PTHR33418">
    <property type="entry name" value="HELICASE-ASSOCIATED"/>
    <property type="match status" value="1"/>
</dbReference>
<feature type="region of interest" description="Disordered" evidence="1">
    <location>
        <begin position="314"/>
        <end position="346"/>
    </location>
</feature>
<feature type="compositionally biased region" description="Polar residues" evidence="1">
    <location>
        <begin position="318"/>
        <end position="333"/>
    </location>
</feature>
<dbReference type="InterPro" id="IPR005114">
    <property type="entry name" value="Helicase_assoc"/>
</dbReference>
<keyword evidence="4" id="KW-1185">Reference proteome</keyword>
<dbReference type="Pfam" id="PF03457">
    <property type="entry name" value="HA"/>
    <property type="match status" value="2"/>
</dbReference>
<evidence type="ECO:0000256" key="1">
    <source>
        <dbReference type="SAM" id="MobiDB-lite"/>
    </source>
</evidence>
<evidence type="ECO:0000313" key="4">
    <source>
        <dbReference type="Proteomes" id="UP001530377"/>
    </source>
</evidence>
<accession>A0ABD3R295</accession>
<dbReference type="AlphaFoldDB" id="A0ABD3R295"/>
<evidence type="ECO:0000313" key="3">
    <source>
        <dbReference type="EMBL" id="KAL3806808.1"/>
    </source>
</evidence>
<reference evidence="3 4" key="1">
    <citation type="submission" date="2024-10" db="EMBL/GenBank/DDBJ databases">
        <title>Updated reference genomes for cyclostephanoid diatoms.</title>
        <authorList>
            <person name="Roberts W.R."/>
            <person name="Alverson A.J."/>
        </authorList>
    </citation>
    <scope>NUCLEOTIDE SEQUENCE [LARGE SCALE GENOMIC DNA]</scope>
    <source>
        <strain evidence="3 4">AJA228-03</strain>
    </source>
</reference>
<sequence>MMSGSISSMENDDDDARGDCKLSALPSVMRCDDPILDTYNAWQREISPALPRVDQLINPAHRHSPFGDLNEDGTTTPTDGNSSDFGKNQFPSPLKMPYDDILGTNDAEEGCADARSLPTTSSFFPPRVARPSLDDRHHGHATATSACALELNHVNHSVQQTTNNSAGGIIAFDWSANQGTRTCASMTKASGLSPFAGDGRYHSNSASAEAKANYDSPKLTLTSSTPSAPMSMGDSQPPLSFGSRFQSKVAEHPAPYGVAAEDHILISKDQFQYRTEDASFKTSNAQSEGYGHLLCPLNGAVKAAHANHAKAAVASPAMESTSTIHPPTTATVMSSEEESDDRSEKRKSAWEEKFELLKKYKYEHNGSCDVPQKHPLGAWVNKQRMEYKAVEGKRRSSMTEERRRLLESINFKWAEQKGQASWEKRFNELVAYKNKTGNCEYPTKSKDNPALGRWVTTQRSAKKNGDIDIDNERRLNDIGFTWDLHNKQPKQSRRV</sequence>
<comment type="caution">
    <text evidence="3">The sequence shown here is derived from an EMBL/GenBank/DDBJ whole genome shotgun (WGS) entry which is preliminary data.</text>
</comment>
<feature type="domain" description="Helicase-associated" evidence="2">
    <location>
        <begin position="419"/>
        <end position="480"/>
    </location>
</feature>